<sequence length="294" mass="32638">MVQTAQPEPPLFPRPLLPVGKLSYVLPDDPLPLRAAVRVMERLSGSGKLEKLYRRWRVEKYARGAPFWESALEMLGVDLRLHGAPWPPAVAEDEPRIIIANHPFGLMDGVAAAALAERLGRPFKVMVHEALMRVPEPEPYLLPVDFSESREAMQKNLQLRKDTLAALARGETIVIFPAGGVSTAPKVLGPAEDLPWKRFTARLIREARATVLPLYFPGQNGLMFHAVSKISMRLRISMIVGAAKRHMNRPIDICIGDPIRYDELEALAGNRDALMDVLRAKVYGLSSTMGSNDP</sequence>
<evidence type="ECO:0000259" key="1">
    <source>
        <dbReference type="SMART" id="SM00563"/>
    </source>
</evidence>
<dbReference type="SMART" id="SM00563">
    <property type="entry name" value="PlsC"/>
    <property type="match status" value="1"/>
</dbReference>
<proteinExistence type="predicted"/>
<dbReference type="Proteomes" id="UP000539372">
    <property type="component" value="Unassembled WGS sequence"/>
</dbReference>
<dbReference type="RefSeq" id="WP_169624930.1">
    <property type="nucleotide sequence ID" value="NZ_JABBNT010000002.1"/>
</dbReference>
<evidence type="ECO:0000313" key="3">
    <source>
        <dbReference type="Proteomes" id="UP000539372"/>
    </source>
</evidence>
<reference evidence="2 3" key="1">
    <citation type="submission" date="2020-04" db="EMBL/GenBank/DDBJ databases">
        <title>Rhodospirillaceae bacterium KN72 isolated from deep sea.</title>
        <authorList>
            <person name="Zhang D.-C."/>
        </authorList>
    </citation>
    <scope>NUCLEOTIDE SEQUENCE [LARGE SCALE GENOMIC DNA]</scope>
    <source>
        <strain evidence="2 3">KN72</strain>
    </source>
</reference>
<dbReference type="CDD" id="cd07986">
    <property type="entry name" value="LPLAT_ACT14924-like"/>
    <property type="match status" value="1"/>
</dbReference>
<dbReference type="Pfam" id="PF19576">
    <property type="entry name" value="Acyltransf_2"/>
    <property type="match status" value="1"/>
</dbReference>
<dbReference type="EMBL" id="JABBNT010000002">
    <property type="protein sequence ID" value="NMM44610.1"/>
    <property type="molecule type" value="Genomic_DNA"/>
</dbReference>
<name>A0A7Y0DZT1_9PROT</name>
<keyword evidence="2" id="KW-0808">Transferase</keyword>
<comment type="caution">
    <text evidence="2">The sequence shown here is derived from an EMBL/GenBank/DDBJ whole genome shotgun (WGS) entry which is preliminary data.</text>
</comment>
<dbReference type="SUPFAM" id="SSF69593">
    <property type="entry name" value="Glycerol-3-phosphate (1)-acyltransferase"/>
    <property type="match status" value="1"/>
</dbReference>
<dbReference type="InterPro" id="IPR045746">
    <property type="entry name" value="ACT14924-like_Acyltransf_dom"/>
</dbReference>
<keyword evidence="3" id="KW-1185">Reference proteome</keyword>
<dbReference type="InterPro" id="IPR002123">
    <property type="entry name" value="Plipid/glycerol_acylTrfase"/>
</dbReference>
<dbReference type="GO" id="GO:0016746">
    <property type="term" value="F:acyltransferase activity"/>
    <property type="evidence" value="ECO:0007669"/>
    <property type="project" value="UniProtKB-KW"/>
</dbReference>
<feature type="domain" description="Phospholipid/glycerol acyltransferase" evidence="1">
    <location>
        <begin position="96"/>
        <end position="219"/>
    </location>
</feature>
<accession>A0A7Y0DZT1</accession>
<protein>
    <submittedName>
        <fullName evidence="2">Glycerol acyltransferase</fullName>
    </submittedName>
</protein>
<dbReference type="AlphaFoldDB" id="A0A7Y0DZT1"/>
<organism evidence="2 3">
    <name type="scientific">Pacificispira spongiicola</name>
    <dbReference type="NCBI Taxonomy" id="2729598"/>
    <lineage>
        <taxon>Bacteria</taxon>
        <taxon>Pseudomonadati</taxon>
        <taxon>Pseudomonadota</taxon>
        <taxon>Alphaproteobacteria</taxon>
        <taxon>Rhodospirillales</taxon>
        <taxon>Rhodospirillaceae</taxon>
        <taxon>Pacificispira</taxon>
    </lineage>
</organism>
<evidence type="ECO:0000313" key="2">
    <source>
        <dbReference type="EMBL" id="NMM44610.1"/>
    </source>
</evidence>
<keyword evidence="2" id="KW-0012">Acyltransferase</keyword>
<gene>
    <name evidence="2" type="ORF">HH303_08965</name>
</gene>